<dbReference type="Pfam" id="PF17848">
    <property type="entry name" value="Zn_ribbon_ACC"/>
    <property type="match status" value="1"/>
</dbReference>
<evidence type="ECO:0000256" key="7">
    <source>
        <dbReference type="ARBA" id="ARBA00022832"/>
    </source>
</evidence>
<evidence type="ECO:0000259" key="14">
    <source>
        <dbReference type="PROSITE" id="PS50980"/>
    </source>
</evidence>
<dbReference type="HAMAP" id="MF_01395">
    <property type="entry name" value="AcetylCoA_CT_beta"/>
    <property type="match status" value="1"/>
</dbReference>
<dbReference type="SUPFAM" id="SSF52096">
    <property type="entry name" value="ClpP/crotonase"/>
    <property type="match status" value="1"/>
</dbReference>
<evidence type="ECO:0000256" key="4">
    <source>
        <dbReference type="ARBA" id="ARBA00022723"/>
    </source>
</evidence>
<accession>A0ABM7V8X3</accession>
<comment type="subunit">
    <text evidence="13">Acetyl-CoA carboxylase is a heterohexamer composed of biotin carboxyl carrier protein (AccB), biotin carboxylase (AccC) and two subunits each of ACCase subunit alpha (AccA) and ACCase subunit beta (AccD).</text>
</comment>
<keyword evidence="6 13" id="KW-0863">Zinc-finger</keyword>
<protein>
    <recommendedName>
        <fullName evidence="13">Acetyl-coenzyme A carboxylase carboxyl transferase subunit beta</fullName>
        <shortName evidence="13">ACCase subunit beta</shortName>
        <shortName evidence="13">Acetyl-CoA carboxylase carboxyltransferase subunit beta</shortName>
        <ecNumber evidence="13">2.1.3.15</ecNumber>
    </recommendedName>
</protein>
<dbReference type="Proteomes" id="UP001320209">
    <property type="component" value="Chromosome"/>
</dbReference>
<comment type="catalytic activity">
    <reaction evidence="13">
        <text>N(6)-carboxybiotinyl-L-lysyl-[protein] + acetyl-CoA = N(6)-biotinyl-L-lysyl-[protein] + malonyl-CoA</text>
        <dbReference type="Rhea" id="RHEA:54728"/>
        <dbReference type="Rhea" id="RHEA-COMP:10505"/>
        <dbReference type="Rhea" id="RHEA-COMP:10506"/>
        <dbReference type="ChEBI" id="CHEBI:57288"/>
        <dbReference type="ChEBI" id="CHEBI:57384"/>
        <dbReference type="ChEBI" id="CHEBI:83144"/>
        <dbReference type="ChEBI" id="CHEBI:83145"/>
        <dbReference type="EC" id="2.1.3.15"/>
    </reaction>
</comment>
<keyword evidence="10 13" id="KW-0443">Lipid metabolism</keyword>
<keyword evidence="7 13" id="KW-0276">Fatty acid metabolism</keyword>
<dbReference type="InterPro" id="IPR011762">
    <property type="entry name" value="COA_CT_N"/>
</dbReference>
<keyword evidence="4 13" id="KW-0479">Metal-binding</keyword>
<dbReference type="EC" id="2.1.3.15" evidence="13"/>
<dbReference type="InterPro" id="IPR029045">
    <property type="entry name" value="ClpP/crotonase-like_dom_sf"/>
</dbReference>
<keyword evidence="2 13" id="KW-0444">Lipid biosynthesis</keyword>
<comment type="cofactor">
    <cofactor evidence="13">
        <name>Zn(2+)</name>
        <dbReference type="ChEBI" id="CHEBI:29105"/>
    </cofactor>
    <text evidence="13">Binds 1 zinc ion per subunit.</text>
</comment>
<organism evidence="15 16">
    <name type="scientific">Candidatus Hydrogenosomobacter endosymbioticus</name>
    <dbReference type="NCBI Taxonomy" id="2558174"/>
    <lineage>
        <taxon>Bacteria</taxon>
        <taxon>Pseudomonadati</taxon>
        <taxon>Pseudomonadota</taxon>
        <taxon>Alphaproteobacteria</taxon>
        <taxon>Holosporales</taxon>
        <taxon>Holosporaceae</taxon>
        <taxon>Candidatus Hydrogenosomobacter</taxon>
    </lineage>
</organism>
<keyword evidence="3 13" id="KW-0808">Transferase</keyword>
<feature type="domain" description="CoA carboxyltransferase N-terminal" evidence="14">
    <location>
        <begin position="24"/>
        <end position="293"/>
    </location>
</feature>
<evidence type="ECO:0000313" key="16">
    <source>
        <dbReference type="Proteomes" id="UP001320209"/>
    </source>
</evidence>
<name>A0ABM7V8X3_9PROT</name>
<gene>
    <name evidence="13 15" type="primary">accD</name>
    <name evidence="15" type="ORF">HYD_3800</name>
</gene>
<sequence>MNWFTQLRPKIRSFVKKSDVPDNLWAKCPGCEQMIFSKDLDSQSYVCRYCQHHFQIPVTKRMAMLFDNAEYSVLPMPSVISDPIHFKDQKRYVDRLKDASAKSGSGEAITVAKGYINGRLCMVSCFNFSFIGGSMGIAVGEALLMAAQESVSLGAPYIVIPSSGGARMQEGILSLMQMARSVIAVIRVKEKKIPFISVMTHPTTGGVAASFAALGDIIIAEPNAIIGFTGARVIQETLKRPLPDGFQTAEFQKAHGFVDMIVHRTELKSVIGNICSILCHESDKSGTTFLSSPSAFA</sequence>
<dbReference type="PRINTS" id="PR01070">
    <property type="entry name" value="ACCCTRFRASEB"/>
</dbReference>
<evidence type="ECO:0000256" key="9">
    <source>
        <dbReference type="ARBA" id="ARBA00022840"/>
    </source>
</evidence>
<evidence type="ECO:0000256" key="1">
    <source>
        <dbReference type="ARBA" id="ARBA00004496"/>
    </source>
</evidence>
<dbReference type="InterPro" id="IPR041010">
    <property type="entry name" value="Znf-ACC"/>
</dbReference>
<feature type="binding site" evidence="13">
    <location>
        <position position="47"/>
    </location>
    <ligand>
        <name>Zn(2+)</name>
        <dbReference type="ChEBI" id="CHEBI:29105"/>
    </ligand>
</feature>
<evidence type="ECO:0000256" key="8">
    <source>
        <dbReference type="ARBA" id="ARBA00022833"/>
    </source>
</evidence>
<feature type="binding site" evidence="13">
    <location>
        <position position="28"/>
    </location>
    <ligand>
        <name>Zn(2+)</name>
        <dbReference type="ChEBI" id="CHEBI:29105"/>
    </ligand>
</feature>
<dbReference type="RefSeq" id="WP_236864441.1">
    <property type="nucleotide sequence ID" value="NZ_AP025225.1"/>
</dbReference>
<dbReference type="PANTHER" id="PTHR42995:SF5">
    <property type="entry name" value="ACETYL-COENZYME A CARBOXYLASE CARBOXYL TRANSFERASE SUBUNIT BETA, CHLOROPLASTIC"/>
    <property type="match status" value="1"/>
</dbReference>
<evidence type="ECO:0000313" key="15">
    <source>
        <dbReference type="EMBL" id="BDB96247.1"/>
    </source>
</evidence>
<evidence type="ECO:0000256" key="13">
    <source>
        <dbReference type="HAMAP-Rule" id="MF_01395"/>
    </source>
</evidence>
<dbReference type="InterPro" id="IPR034733">
    <property type="entry name" value="AcCoA_carboxyl_beta"/>
</dbReference>
<reference evidence="15" key="1">
    <citation type="submission" date="2021-10" db="EMBL/GenBank/DDBJ databases">
        <title>Genome Sequence of The Candidatus Hydrogeosomobacter endosymbioticus, an Intracellular Bacterial Symbiont of the Anaerobic Ciliate GW7.</title>
        <authorList>
            <person name="Shiohama Y."/>
            <person name="Shinzato N."/>
        </authorList>
    </citation>
    <scope>NUCLEOTIDE SEQUENCE [LARGE SCALE GENOMIC DNA]</scope>
    <source>
        <strain evidence="15">200920</strain>
    </source>
</reference>
<dbReference type="Pfam" id="PF01039">
    <property type="entry name" value="Carboxyl_trans"/>
    <property type="match status" value="1"/>
</dbReference>
<feature type="zinc finger region" description="C4-type" evidence="13">
    <location>
        <begin position="28"/>
        <end position="50"/>
    </location>
</feature>
<evidence type="ECO:0000256" key="10">
    <source>
        <dbReference type="ARBA" id="ARBA00023098"/>
    </source>
</evidence>
<evidence type="ECO:0000256" key="2">
    <source>
        <dbReference type="ARBA" id="ARBA00022516"/>
    </source>
</evidence>
<dbReference type="GO" id="GO:0016740">
    <property type="term" value="F:transferase activity"/>
    <property type="evidence" value="ECO:0007669"/>
    <property type="project" value="UniProtKB-KW"/>
</dbReference>
<proteinExistence type="inferred from homology"/>
<evidence type="ECO:0000256" key="3">
    <source>
        <dbReference type="ARBA" id="ARBA00022679"/>
    </source>
</evidence>
<dbReference type="Gene3D" id="3.90.226.10">
    <property type="entry name" value="2-enoyl-CoA Hydratase, Chain A, domain 1"/>
    <property type="match status" value="1"/>
</dbReference>
<comment type="similarity">
    <text evidence="13">Belongs to the AccD/PCCB family.</text>
</comment>
<dbReference type="PANTHER" id="PTHR42995">
    <property type="entry name" value="ACETYL-COENZYME A CARBOXYLASE CARBOXYL TRANSFERASE SUBUNIT BETA, CHLOROPLASTIC"/>
    <property type="match status" value="1"/>
</dbReference>
<dbReference type="InterPro" id="IPR000438">
    <property type="entry name" value="Acetyl_CoA_COase_Trfase_b_su"/>
</dbReference>
<keyword evidence="9 13" id="KW-0067">ATP-binding</keyword>
<comment type="pathway">
    <text evidence="13">Lipid metabolism; malonyl-CoA biosynthesis; malonyl-CoA from acetyl-CoA: step 1/1.</text>
</comment>
<keyword evidence="8 13" id="KW-0862">Zinc</keyword>
<evidence type="ECO:0000256" key="11">
    <source>
        <dbReference type="ARBA" id="ARBA00023160"/>
    </source>
</evidence>
<keyword evidence="16" id="KW-1185">Reference proteome</keyword>
<keyword evidence="5 13" id="KW-0547">Nucleotide-binding</keyword>
<evidence type="ECO:0000256" key="6">
    <source>
        <dbReference type="ARBA" id="ARBA00022771"/>
    </source>
</evidence>
<keyword evidence="13" id="KW-0963">Cytoplasm</keyword>
<comment type="function">
    <text evidence="12 13">Component of the acetyl coenzyme A carboxylase (ACC) complex. Biotin carboxylase (BC) catalyzes the carboxylation of biotin on its carrier protein (BCCP) and then the CO(2) group is transferred by the transcarboxylase to acetyl-CoA to form malonyl-CoA.</text>
</comment>
<feature type="binding site" evidence="13">
    <location>
        <position position="50"/>
    </location>
    <ligand>
        <name>Zn(2+)</name>
        <dbReference type="ChEBI" id="CHEBI:29105"/>
    </ligand>
</feature>
<dbReference type="EMBL" id="AP025225">
    <property type="protein sequence ID" value="BDB96247.1"/>
    <property type="molecule type" value="Genomic_DNA"/>
</dbReference>
<dbReference type="PROSITE" id="PS50980">
    <property type="entry name" value="COA_CT_NTER"/>
    <property type="match status" value="1"/>
</dbReference>
<comment type="subcellular location">
    <subcellularLocation>
        <location evidence="1 13">Cytoplasm</location>
    </subcellularLocation>
</comment>
<evidence type="ECO:0000256" key="12">
    <source>
        <dbReference type="ARBA" id="ARBA00025280"/>
    </source>
</evidence>
<keyword evidence="11 13" id="KW-0275">Fatty acid biosynthesis</keyword>
<feature type="binding site" evidence="13">
    <location>
        <position position="31"/>
    </location>
    <ligand>
        <name>Zn(2+)</name>
        <dbReference type="ChEBI" id="CHEBI:29105"/>
    </ligand>
</feature>
<evidence type="ECO:0000256" key="5">
    <source>
        <dbReference type="ARBA" id="ARBA00022741"/>
    </source>
</evidence>